<reference evidence="5 6" key="1">
    <citation type="submission" date="2024-10" db="EMBL/GenBank/DDBJ databases">
        <authorList>
            <person name="Topkara A.R."/>
            <person name="Saygin H."/>
        </authorList>
    </citation>
    <scope>NUCLEOTIDE SEQUENCE [LARGE SCALE GENOMIC DNA]</scope>
    <source>
        <strain evidence="5 6">M3C6</strain>
    </source>
</reference>
<evidence type="ECO:0000313" key="5">
    <source>
        <dbReference type="EMBL" id="MFG1707667.1"/>
    </source>
</evidence>
<keyword evidence="6" id="KW-1185">Reference proteome</keyword>
<feature type="compositionally biased region" description="Polar residues" evidence="2">
    <location>
        <begin position="251"/>
        <end position="264"/>
    </location>
</feature>
<sequence>MNFHRSPHPKRPTSSPPNRRTPHMARRALTALLVVAVTLAIPAPPARASPPAWRWPLDGHPRILRRFTPPPKPWLAGHRGLDLAAPTATPVLAAGPGTVRFAGPVAGKGVVTIEHPDGLRTTYLPVTASVRRGQPVTPGAKLGVIEATKDHCQESCLHWGLLRETLYLDPLLLLTQAPIRLLPYWLATPTNPATPITGSPSNTAPTPSTASDLSTGASPTSDPPFNTTPPLNTDSPPSTGTPLSTTPGLRTASTLSANRSPAQPTPQFLTLSAATPAAPAIGLGTLLATVLLITALRRRRRSRTNGHSPRRGQHRKRRHRGRARKRRPPISPPSR</sequence>
<dbReference type="Pfam" id="PF01551">
    <property type="entry name" value="Peptidase_M23"/>
    <property type="match status" value="1"/>
</dbReference>
<keyword evidence="3" id="KW-0472">Membrane</keyword>
<feature type="region of interest" description="Disordered" evidence="2">
    <location>
        <begin position="1"/>
        <end position="21"/>
    </location>
</feature>
<keyword evidence="3" id="KW-1133">Transmembrane helix</keyword>
<dbReference type="SUPFAM" id="SSF51261">
    <property type="entry name" value="Duplicated hybrid motif"/>
    <property type="match status" value="1"/>
</dbReference>
<dbReference type="InterPro" id="IPR011055">
    <property type="entry name" value="Dup_hybrid_motif"/>
</dbReference>
<feature type="domain" description="M23ase beta-sheet core" evidence="4">
    <location>
        <begin position="77"/>
        <end position="170"/>
    </location>
</feature>
<organism evidence="5 6">
    <name type="scientific">Nonomuraea marmarensis</name>
    <dbReference type="NCBI Taxonomy" id="3351344"/>
    <lineage>
        <taxon>Bacteria</taxon>
        <taxon>Bacillati</taxon>
        <taxon>Actinomycetota</taxon>
        <taxon>Actinomycetes</taxon>
        <taxon>Streptosporangiales</taxon>
        <taxon>Streptosporangiaceae</taxon>
        <taxon>Nonomuraea</taxon>
    </lineage>
</organism>
<dbReference type="InterPro" id="IPR016047">
    <property type="entry name" value="M23ase_b-sheet_dom"/>
</dbReference>
<accession>A0ABW7AK10</accession>
<feature type="compositionally biased region" description="Basic residues" evidence="2">
    <location>
        <begin position="1"/>
        <end position="11"/>
    </location>
</feature>
<feature type="compositionally biased region" description="Basic residues" evidence="2">
    <location>
        <begin position="299"/>
        <end position="328"/>
    </location>
</feature>
<dbReference type="InterPro" id="IPR050570">
    <property type="entry name" value="Cell_wall_metabolism_enzyme"/>
</dbReference>
<name>A0ABW7AK10_9ACTN</name>
<feature type="transmembrane region" description="Helical" evidence="3">
    <location>
        <begin position="277"/>
        <end position="296"/>
    </location>
</feature>
<feature type="compositionally biased region" description="Low complexity" evidence="2">
    <location>
        <begin position="235"/>
        <end position="249"/>
    </location>
</feature>
<keyword evidence="3" id="KW-0812">Transmembrane</keyword>
<dbReference type="Gene3D" id="2.70.70.10">
    <property type="entry name" value="Glucose Permease (Domain IIA)"/>
    <property type="match status" value="1"/>
</dbReference>
<protein>
    <submittedName>
        <fullName evidence="5">Peptidoglycan DD-metalloendopeptidase family protein</fullName>
    </submittedName>
</protein>
<feature type="region of interest" description="Disordered" evidence="2">
    <location>
        <begin position="299"/>
        <end position="335"/>
    </location>
</feature>
<dbReference type="RefSeq" id="WP_393171516.1">
    <property type="nucleotide sequence ID" value="NZ_JBICRM010000022.1"/>
</dbReference>
<keyword evidence="1" id="KW-0732">Signal</keyword>
<evidence type="ECO:0000256" key="1">
    <source>
        <dbReference type="ARBA" id="ARBA00022729"/>
    </source>
</evidence>
<dbReference type="EMBL" id="JBICRM010000022">
    <property type="protein sequence ID" value="MFG1707667.1"/>
    <property type="molecule type" value="Genomic_DNA"/>
</dbReference>
<feature type="region of interest" description="Disordered" evidence="2">
    <location>
        <begin position="193"/>
        <end position="264"/>
    </location>
</feature>
<gene>
    <name evidence="5" type="ORF">ACFLIM_31135</name>
</gene>
<dbReference type="Proteomes" id="UP001603978">
    <property type="component" value="Unassembled WGS sequence"/>
</dbReference>
<evidence type="ECO:0000313" key="6">
    <source>
        <dbReference type="Proteomes" id="UP001603978"/>
    </source>
</evidence>
<dbReference type="PANTHER" id="PTHR21666">
    <property type="entry name" value="PEPTIDASE-RELATED"/>
    <property type="match status" value="1"/>
</dbReference>
<feature type="compositionally biased region" description="Polar residues" evidence="2">
    <location>
        <begin position="193"/>
        <end position="234"/>
    </location>
</feature>
<evidence type="ECO:0000256" key="2">
    <source>
        <dbReference type="SAM" id="MobiDB-lite"/>
    </source>
</evidence>
<evidence type="ECO:0000259" key="4">
    <source>
        <dbReference type="Pfam" id="PF01551"/>
    </source>
</evidence>
<evidence type="ECO:0000256" key="3">
    <source>
        <dbReference type="SAM" id="Phobius"/>
    </source>
</evidence>
<proteinExistence type="predicted"/>
<dbReference type="CDD" id="cd12797">
    <property type="entry name" value="M23_peptidase"/>
    <property type="match status" value="1"/>
</dbReference>
<comment type="caution">
    <text evidence="5">The sequence shown here is derived from an EMBL/GenBank/DDBJ whole genome shotgun (WGS) entry which is preliminary data.</text>
</comment>
<dbReference type="PANTHER" id="PTHR21666:SF289">
    <property type="entry name" value="L-ALA--D-GLU ENDOPEPTIDASE"/>
    <property type="match status" value="1"/>
</dbReference>